<dbReference type="GO" id="GO:0016989">
    <property type="term" value="F:sigma factor antagonist activity"/>
    <property type="evidence" value="ECO:0007669"/>
    <property type="project" value="TreeGrafter"/>
</dbReference>
<dbReference type="PANTHER" id="PTHR30273">
    <property type="entry name" value="PERIPLASMIC SIGNAL SENSOR AND SIGMA FACTOR ACTIVATOR FECR-RELATED"/>
    <property type="match status" value="1"/>
</dbReference>
<feature type="domain" description="Protein FecR C-terminal" evidence="3">
    <location>
        <begin position="257"/>
        <end position="324"/>
    </location>
</feature>
<gene>
    <name evidence="4" type="ORF">CA2015_2285</name>
</gene>
<dbReference type="Gene3D" id="2.60.120.1440">
    <property type="match status" value="1"/>
</dbReference>
<evidence type="ECO:0000313" key="4">
    <source>
        <dbReference type="EMBL" id="AKP51703.1"/>
    </source>
</evidence>
<dbReference type="Gene3D" id="3.55.50.30">
    <property type="match status" value="1"/>
</dbReference>
<feature type="transmembrane region" description="Helical" evidence="1">
    <location>
        <begin position="87"/>
        <end position="109"/>
    </location>
</feature>
<sequence length="325" mass="36664">MEDSLLIKYLLEETSPDEVTAVEAWIEADPKHKKHFQEFRWVWIKSKDLVQADNMDENAAWERFQVFREANQKKPQPIAQQRFLTSAWARVAAAIVLLGAITAIVLSFLPHSGKALYSNVALVADQETVKELLLDGTLLTLNKNAKLSYSQKWLGDNRLVKLEEGEAYFEVEKNPKKPFVIAVDELEVRVLGTSFNIKKTDERTTVIVDEGVVQVKTGTDKLLLQKNEKAVINNDNGTIEKSVSTDQLFKYYVSKEFVAKNLKLTKLVEALNAAYDSEVEVLSARAKEMSITTTLSYGSLRDNLEIIRQTLGVTVSQKGDNIIIE</sequence>
<dbReference type="Proteomes" id="UP000036520">
    <property type="component" value="Chromosome"/>
</dbReference>
<accession>A0A0H4PFV1</accession>
<dbReference type="InterPro" id="IPR032508">
    <property type="entry name" value="FecR_C"/>
</dbReference>
<dbReference type="KEGG" id="camu:CA2015_2285"/>
<dbReference type="EMBL" id="CP012040">
    <property type="protein sequence ID" value="AKP51703.1"/>
    <property type="molecule type" value="Genomic_DNA"/>
</dbReference>
<proteinExistence type="predicted"/>
<organism evidence="4 5">
    <name type="scientific">Cyclobacterium amurskyense</name>
    <dbReference type="NCBI Taxonomy" id="320787"/>
    <lineage>
        <taxon>Bacteria</taxon>
        <taxon>Pseudomonadati</taxon>
        <taxon>Bacteroidota</taxon>
        <taxon>Cytophagia</taxon>
        <taxon>Cytophagales</taxon>
        <taxon>Cyclobacteriaceae</taxon>
        <taxon>Cyclobacterium</taxon>
    </lineage>
</organism>
<dbReference type="OrthoDB" id="1452822at2"/>
<reference evidence="4 5" key="1">
    <citation type="submission" date="2015-07" db="EMBL/GenBank/DDBJ databases">
        <authorList>
            <person name="Kim K.M."/>
        </authorList>
    </citation>
    <scope>NUCLEOTIDE SEQUENCE [LARGE SCALE GENOMIC DNA]</scope>
    <source>
        <strain evidence="4 5">KCTC 12363</strain>
    </source>
</reference>
<name>A0A0H4PFV1_9BACT</name>
<dbReference type="RefSeq" id="WP_048642010.1">
    <property type="nucleotide sequence ID" value="NZ_CP012040.1"/>
</dbReference>
<dbReference type="STRING" id="320787.CA2015_2285"/>
<keyword evidence="1" id="KW-0812">Transmembrane</keyword>
<dbReference type="Pfam" id="PF16344">
    <property type="entry name" value="FecR_C"/>
    <property type="match status" value="1"/>
</dbReference>
<feature type="domain" description="FecR protein" evidence="2">
    <location>
        <begin position="126"/>
        <end position="214"/>
    </location>
</feature>
<dbReference type="Pfam" id="PF04773">
    <property type="entry name" value="FecR"/>
    <property type="match status" value="1"/>
</dbReference>
<keyword evidence="1" id="KW-0472">Membrane</keyword>
<dbReference type="InterPro" id="IPR012373">
    <property type="entry name" value="Ferrdict_sens_TM"/>
</dbReference>
<evidence type="ECO:0000256" key="1">
    <source>
        <dbReference type="SAM" id="Phobius"/>
    </source>
</evidence>
<evidence type="ECO:0000259" key="2">
    <source>
        <dbReference type="Pfam" id="PF04773"/>
    </source>
</evidence>
<dbReference type="PIRSF" id="PIRSF018266">
    <property type="entry name" value="FecR"/>
    <property type="match status" value="1"/>
</dbReference>
<protein>
    <submittedName>
        <fullName evidence="4">Anti-FecI sigma factor, FecR</fullName>
    </submittedName>
</protein>
<evidence type="ECO:0000313" key="5">
    <source>
        <dbReference type="Proteomes" id="UP000036520"/>
    </source>
</evidence>
<keyword evidence="5" id="KW-1185">Reference proteome</keyword>
<keyword evidence="1" id="KW-1133">Transmembrane helix</keyword>
<evidence type="ECO:0000259" key="3">
    <source>
        <dbReference type="Pfam" id="PF16344"/>
    </source>
</evidence>
<dbReference type="PANTHER" id="PTHR30273:SF2">
    <property type="entry name" value="PROTEIN FECR"/>
    <property type="match status" value="1"/>
</dbReference>
<dbReference type="InterPro" id="IPR006860">
    <property type="entry name" value="FecR"/>
</dbReference>
<dbReference type="AlphaFoldDB" id="A0A0H4PFV1"/>